<accession>A0ABW5DGW2</accession>
<name>A0ABW5DGW2_9HYPH</name>
<feature type="coiled-coil region" evidence="1">
    <location>
        <begin position="28"/>
        <end position="55"/>
    </location>
</feature>
<evidence type="ECO:0000256" key="1">
    <source>
        <dbReference type="SAM" id="Coils"/>
    </source>
</evidence>
<organism evidence="3 4">
    <name type="scientific">Chelativorans composti</name>
    <dbReference type="NCBI Taxonomy" id="768533"/>
    <lineage>
        <taxon>Bacteria</taxon>
        <taxon>Pseudomonadati</taxon>
        <taxon>Pseudomonadota</taxon>
        <taxon>Alphaproteobacteria</taxon>
        <taxon>Hyphomicrobiales</taxon>
        <taxon>Phyllobacteriaceae</taxon>
        <taxon>Chelativorans</taxon>
    </lineage>
</organism>
<dbReference type="Proteomes" id="UP001597373">
    <property type="component" value="Unassembled WGS sequence"/>
</dbReference>
<feature type="compositionally biased region" description="Basic and acidic residues" evidence="2">
    <location>
        <begin position="106"/>
        <end position="119"/>
    </location>
</feature>
<reference evidence="4" key="1">
    <citation type="journal article" date="2019" name="Int. J. Syst. Evol. Microbiol.">
        <title>The Global Catalogue of Microorganisms (GCM) 10K type strain sequencing project: providing services to taxonomists for standard genome sequencing and annotation.</title>
        <authorList>
            <consortium name="The Broad Institute Genomics Platform"/>
            <consortium name="The Broad Institute Genome Sequencing Center for Infectious Disease"/>
            <person name="Wu L."/>
            <person name="Ma J."/>
        </authorList>
    </citation>
    <scope>NUCLEOTIDE SEQUENCE [LARGE SCALE GENOMIC DNA]</scope>
    <source>
        <strain evidence="4">KCTC 23707</strain>
    </source>
</reference>
<gene>
    <name evidence="3" type="ORF">ACFSMZ_11380</name>
</gene>
<dbReference type="RefSeq" id="WP_345099178.1">
    <property type="nucleotide sequence ID" value="NZ_BAABGS010000021.1"/>
</dbReference>
<keyword evidence="1" id="KW-0175">Coiled coil</keyword>
<comment type="caution">
    <text evidence="3">The sequence shown here is derived from an EMBL/GenBank/DDBJ whole genome shotgun (WGS) entry which is preliminary data.</text>
</comment>
<evidence type="ECO:0008006" key="5">
    <source>
        <dbReference type="Google" id="ProtNLM"/>
    </source>
</evidence>
<keyword evidence="4" id="KW-1185">Reference proteome</keyword>
<protein>
    <recommendedName>
        <fullName evidence="5">Cell division protein FtsL</fullName>
    </recommendedName>
</protein>
<dbReference type="EMBL" id="JBHUIR010000038">
    <property type="protein sequence ID" value="MFD2260362.1"/>
    <property type="molecule type" value="Genomic_DNA"/>
</dbReference>
<evidence type="ECO:0000313" key="4">
    <source>
        <dbReference type="Proteomes" id="UP001597373"/>
    </source>
</evidence>
<evidence type="ECO:0000256" key="2">
    <source>
        <dbReference type="SAM" id="MobiDB-lite"/>
    </source>
</evidence>
<sequence length="119" mass="13503">MLFRTRDVAMIAIMLSAAAFTYKTKHDAEALRKRIHTLESQIQAEKDAIDVLKADWSLLVQPNRLQDLAETHEAELGLRLVEPQQIITMQELRNIPFRPAPDIVAQEDKDPTVTGGVER</sequence>
<evidence type="ECO:0000313" key="3">
    <source>
        <dbReference type="EMBL" id="MFD2260362.1"/>
    </source>
</evidence>
<feature type="region of interest" description="Disordered" evidence="2">
    <location>
        <begin position="100"/>
        <end position="119"/>
    </location>
</feature>
<proteinExistence type="predicted"/>